<dbReference type="AlphaFoldDB" id="A0A977KS19"/>
<dbReference type="KEGG" id="wna:KA717_21490"/>
<dbReference type="Proteomes" id="UP001065613">
    <property type="component" value="Chromosome"/>
</dbReference>
<keyword evidence="1" id="KW-0032">Aminotransferase</keyword>
<dbReference type="InterPro" id="IPR015421">
    <property type="entry name" value="PyrdxlP-dep_Trfase_major"/>
</dbReference>
<sequence length="38" mass="4439">MGFNYRMTDRQGAVGLVQLGKLDSLLAERQYWANFYLL</sequence>
<keyword evidence="1" id="KW-0808">Transferase</keyword>
<dbReference type="Pfam" id="PF01041">
    <property type="entry name" value="DegT_DnrJ_EryC1"/>
    <property type="match status" value="1"/>
</dbReference>
<organism evidence="1">
    <name type="scientific">Woronichinia naegeliana WA131</name>
    <dbReference type="NCBI Taxonomy" id="2824559"/>
    <lineage>
        <taxon>Bacteria</taxon>
        <taxon>Bacillati</taxon>
        <taxon>Cyanobacteriota</taxon>
        <taxon>Cyanophyceae</taxon>
        <taxon>Synechococcales</taxon>
        <taxon>Coelosphaeriaceae</taxon>
        <taxon>Woronichinia</taxon>
    </lineage>
</organism>
<proteinExistence type="predicted"/>
<dbReference type="EMBL" id="CP073041">
    <property type="protein sequence ID" value="UXE58608.1"/>
    <property type="molecule type" value="Genomic_DNA"/>
</dbReference>
<gene>
    <name evidence="1" type="ORF">KA717_21490</name>
</gene>
<dbReference type="Gene3D" id="3.40.640.10">
    <property type="entry name" value="Type I PLP-dependent aspartate aminotransferase-like (Major domain)"/>
    <property type="match status" value="1"/>
</dbReference>
<dbReference type="InterPro" id="IPR015424">
    <property type="entry name" value="PyrdxlP-dep_Trfase"/>
</dbReference>
<dbReference type="GO" id="GO:0008483">
    <property type="term" value="F:transaminase activity"/>
    <property type="evidence" value="ECO:0007669"/>
    <property type="project" value="UniProtKB-KW"/>
</dbReference>
<dbReference type="InterPro" id="IPR000653">
    <property type="entry name" value="DegT/StrS_aminotransferase"/>
</dbReference>
<name>A0A977KS19_9CYAN</name>
<evidence type="ECO:0000313" key="1">
    <source>
        <dbReference type="EMBL" id="UXE58608.1"/>
    </source>
</evidence>
<dbReference type="SUPFAM" id="SSF53383">
    <property type="entry name" value="PLP-dependent transferases"/>
    <property type="match status" value="1"/>
</dbReference>
<accession>A0A977KS19</accession>
<reference evidence="1" key="1">
    <citation type="submission" date="2021-04" db="EMBL/GenBank/DDBJ databases">
        <title>Genome sequence of Woronichinia naegeliana from Washington state freshwater lake bloom.</title>
        <authorList>
            <person name="Dreher T.W."/>
        </authorList>
    </citation>
    <scope>NUCLEOTIDE SEQUENCE</scope>
    <source>
        <strain evidence="1">WA131</strain>
    </source>
</reference>
<protein>
    <submittedName>
        <fullName evidence="1">DegT/DnrJ/EryC1/StrS family aminotransferase</fullName>
    </submittedName>
</protein>